<gene>
    <name evidence="1" type="ORF">HRU87_05410</name>
</gene>
<dbReference type="KEGG" id="aqg:HRU87_05410"/>
<dbReference type="Proteomes" id="UP000501003">
    <property type="component" value="Chromosome"/>
</dbReference>
<reference evidence="1 2" key="1">
    <citation type="submission" date="2020-05" db="EMBL/GenBank/DDBJ databases">
        <title>Aquirufa sp. strain 15G-AUS-rot a new Aquirufa species.</title>
        <authorList>
            <person name="Pitt A."/>
            <person name="Hahn M.W."/>
        </authorList>
    </citation>
    <scope>NUCLEOTIDE SEQUENCE [LARGE SCALE GENOMIC DNA]</scope>
    <source>
        <strain evidence="1 2">15G-AUS-rot</strain>
    </source>
</reference>
<dbReference type="EMBL" id="CP054056">
    <property type="protein sequence ID" value="QKJ25606.1"/>
    <property type="molecule type" value="Genomic_DNA"/>
</dbReference>
<accession>A0A7D4PQZ0</accession>
<evidence type="ECO:0000313" key="2">
    <source>
        <dbReference type="Proteomes" id="UP000501003"/>
    </source>
</evidence>
<organism evidence="1 2">
    <name type="scientific">Aquiluna borgnonia</name>
    <dbReference type="NCBI Taxonomy" id="2499157"/>
    <lineage>
        <taxon>Bacteria</taxon>
        <taxon>Bacillati</taxon>
        <taxon>Actinomycetota</taxon>
        <taxon>Actinomycetes</taxon>
        <taxon>Micrococcales</taxon>
        <taxon>Microbacteriaceae</taxon>
        <taxon>Luna cluster</taxon>
        <taxon>Luna-1 subcluster</taxon>
        <taxon>Aquiluna</taxon>
    </lineage>
</organism>
<name>A0A7D4PQZ0_9MICO</name>
<proteinExistence type="predicted"/>
<dbReference type="AlphaFoldDB" id="A0A7D4PQZ0"/>
<evidence type="ECO:0000313" key="1">
    <source>
        <dbReference type="EMBL" id="QKJ25606.1"/>
    </source>
</evidence>
<sequence>MAAGSEAVSIYEYGGFENNSFIGVYANVKSSGVFDSWICLEGNIPGDEKCDLEKPGLRASAKTILPFCESTLQENCVEALSFTGKNGEVLPAKFLRTVAGIQMPAIPDQGLYAGSAVSLFEVDGAVNGAGTNTYAVNFFTVQDFDAARSKKFRTSTIDVSVYAYSERRDSNIKLPTLTKWSSPNGNFESWAPNAPKECTWVEEGACGIEAALPTDFRIKLSSRVSKEIVGWFRGRMSGPDIKIEPHSDTNLKLTVEAAPVEVARFYAVANSSNTTEQERQAIVAHGGNGRQFRGGGVVYPFSNWGEFKWLEMFRDLADDRAIGTTTLWNFSTIDSRSNNRCLSNQGAILGMVSTNATLYNGIIPAFNDGYLSYDVAGLHFLPDGSLSLGTYDLVMSSEVARCLYGFTNAPVSATVAVIGASGEEKVASTIVSEKDGWLKLAAYGFTFSEKEIQVKLSQPFSKTLTKFTGSKKTLSDGQKQEIYQVIAKGKNNETFACTATYFNPKSKALALSRAQEVCNFIKTWDPNHSFVATAKKTSSKTFDAMVIVASK</sequence>
<protein>
    <submittedName>
        <fullName evidence="1">Uncharacterized protein</fullName>
    </submittedName>
</protein>
<dbReference type="RefSeq" id="WP_173493903.1">
    <property type="nucleotide sequence ID" value="NZ_CP054056.1"/>
</dbReference>
<keyword evidence="2" id="KW-1185">Reference proteome</keyword>